<evidence type="ECO:0000313" key="2">
    <source>
        <dbReference type="EMBL" id="CUV36804.1"/>
    </source>
</evidence>
<organism evidence="4">
    <name type="scientific">Ralstonia solanacearum</name>
    <name type="common">Pseudomonas solanacearum</name>
    <dbReference type="NCBI Taxonomy" id="305"/>
    <lineage>
        <taxon>Bacteria</taxon>
        <taxon>Pseudomonadati</taxon>
        <taxon>Pseudomonadota</taxon>
        <taxon>Betaproteobacteria</taxon>
        <taxon>Burkholderiales</taxon>
        <taxon>Burkholderiaceae</taxon>
        <taxon>Ralstonia</taxon>
        <taxon>Ralstonia solanacearum species complex</taxon>
    </lineage>
</organism>
<dbReference type="AlphaFoldDB" id="A0A0S4XKX1"/>
<gene>
    <name evidence="4" type="ORF">RD1301_v1_5150003</name>
    <name evidence="1" type="ORF">RUN1744_v1_280016</name>
    <name evidence="2" type="ORF">TD1301_v1_2430009</name>
    <name evidence="3" type="ORF">TF3108_v1_530009</name>
</gene>
<dbReference type="EMBL" id="LN899822">
    <property type="protein sequence ID" value="CUV64177.1"/>
    <property type="molecule type" value="Genomic_DNA"/>
</dbReference>
<evidence type="ECO:0000313" key="1">
    <source>
        <dbReference type="EMBL" id="CUV22917.1"/>
    </source>
</evidence>
<proteinExistence type="predicted"/>
<sequence>MPMLSAQFGNLRKLKGWTSTDFQRD</sequence>
<name>A0A0S4XKX1_RALSL</name>
<accession>A0A0S4XKX1</accession>
<protein>
    <submittedName>
        <fullName evidence="4">Uncharacterized protein</fullName>
    </submittedName>
</protein>
<dbReference type="EMBL" id="LN899825">
    <property type="protein sequence ID" value="CUV36804.1"/>
    <property type="molecule type" value="Genomic_DNA"/>
</dbReference>
<reference evidence="4" key="1">
    <citation type="submission" date="2015-10" db="EMBL/GenBank/DDBJ databases">
        <authorList>
            <person name="Gilbert D.G."/>
        </authorList>
    </citation>
    <scope>NUCLEOTIDE SEQUENCE</scope>
    <source>
        <strain evidence="4">Phyl III-seqv23</strain>
    </source>
</reference>
<evidence type="ECO:0000313" key="4">
    <source>
        <dbReference type="EMBL" id="CUV64177.1"/>
    </source>
</evidence>
<dbReference type="EMBL" id="LN899823">
    <property type="protein sequence ID" value="CUV22917.1"/>
    <property type="molecule type" value="Genomic_DNA"/>
</dbReference>
<dbReference type="EMBL" id="LN899826">
    <property type="protein sequence ID" value="CUV40628.1"/>
    <property type="molecule type" value="Genomic_DNA"/>
</dbReference>
<evidence type="ECO:0000313" key="3">
    <source>
        <dbReference type="EMBL" id="CUV40628.1"/>
    </source>
</evidence>